<sequence>MPRIQIYLPDDLYAEVKTRKLRASELAQHALRAEIRRQELIEAARAWLAEQNAEHGEPSEEDLIWAAEVVARMKAKLRPDVEHETSADGTRKAS</sequence>
<organism evidence="1 2">
    <name type="scientific">Kribbella albertanoniae</name>
    <dbReference type="NCBI Taxonomy" id="1266829"/>
    <lineage>
        <taxon>Bacteria</taxon>
        <taxon>Bacillati</taxon>
        <taxon>Actinomycetota</taxon>
        <taxon>Actinomycetes</taxon>
        <taxon>Propionibacteriales</taxon>
        <taxon>Kribbellaceae</taxon>
        <taxon>Kribbella</taxon>
    </lineage>
</organism>
<gene>
    <name evidence="1" type="ORF">E1261_17320</name>
</gene>
<dbReference type="RefSeq" id="WP_132407895.1">
    <property type="nucleotide sequence ID" value="NZ_SMKA01000069.1"/>
</dbReference>
<accession>A0A4R4Q1L4</accession>
<keyword evidence="2" id="KW-1185">Reference proteome</keyword>
<dbReference type="EMBL" id="SMKA01000069">
    <property type="protein sequence ID" value="TDC28837.1"/>
    <property type="molecule type" value="Genomic_DNA"/>
</dbReference>
<name>A0A4R4Q1L4_9ACTN</name>
<dbReference type="AlphaFoldDB" id="A0A4R4Q1L4"/>
<evidence type="ECO:0000313" key="1">
    <source>
        <dbReference type="EMBL" id="TDC28837.1"/>
    </source>
</evidence>
<evidence type="ECO:0008006" key="3">
    <source>
        <dbReference type="Google" id="ProtNLM"/>
    </source>
</evidence>
<evidence type="ECO:0000313" key="2">
    <source>
        <dbReference type="Proteomes" id="UP000295075"/>
    </source>
</evidence>
<dbReference type="Proteomes" id="UP000295075">
    <property type="component" value="Unassembled WGS sequence"/>
</dbReference>
<comment type="caution">
    <text evidence="1">The sequence shown here is derived from an EMBL/GenBank/DDBJ whole genome shotgun (WGS) entry which is preliminary data.</text>
</comment>
<protein>
    <recommendedName>
        <fullName evidence="3">CopG family transcriptional regulator</fullName>
    </recommendedName>
</protein>
<dbReference type="OrthoDB" id="3290891at2"/>
<proteinExistence type="predicted"/>
<reference evidence="1 2" key="1">
    <citation type="submission" date="2019-03" db="EMBL/GenBank/DDBJ databases">
        <title>Draft genome sequences of novel Actinobacteria.</title>
        <authorList>
            <person name="Sahin N."/>
            <person name="Ay H."/>
            <person name="Saygin H."/>
        </authorList>
    </citation>
    <scope>NUCLEOTIDE SEQUENCE [LARGE SCALE GENOMIC DNA]</scope>
    <source>
        <strain evidence="1 2">JCM 30547</strain>
    </source>
</reference>